<dbReference type="GO" id="GO:0016747">
    <property type="term" value="F:acyltransferase activity, transferring groups other than amino-acyl groups"/>
    <property type="evidence" value="ECO:0007669"/>
    <property type="project" value="InterPro"/>
</dbReference>
<dbReference type="CDD" id="cd04301">
    <property type="entry name" value="NAT_SF"/>
    <property type="match status" value="1"/>
</dbReference>
<dbReference type="Gene3D" id="3.40.630.30">
    <property type="match status" value="1"/>
</dbReference>
<reference evidence="3" key="1">
    <citation type="submission" date="2018-08" db="EMBL/GenBank/DDBJ databases">
        <authorList>
            <person name="Chevrot R."/>
        </authorList>
    </citation>
    <scope>NUCLEOTIDE SEQUENCE [LARGE SCALE GENOMIC DNA]</scope>
</reference>
<dbReference type="PROSITE" id="PS51186">
    <property type="entry name" value="GNAT"/>
    <property type="match status" value="1"/>
</dbReference>
<dbReference type="InterPro" id="IPR000182">
    <property type="entry name" value="GNAT_dom"/>
</dbReference>
<feature type="domain" description="N-acetyltransferase" evidence="1">
    <location>
        <begin position="4"/>
        <end position="177"/>
    </location>
</feature>
<organism evidence="2 3">
    <name type="scientific">Paenibacillus alvei</name>
    <name type="common">Bacillus alvei</name>
    <dbReference type="NCBI Taxonomy" id="44250"/>
    <lineage>
        <taxon>Bacteria</taxon>
        <taxon>Bacillati</taxon>
        <taxon>Bacillota</taxon>
        <taxon>Bacilli</taxon>
        <taxon>Bacillales</taxon>
        <taxon>Paenibacillaceae</taxon>
        <taxon>Paenibacillus</taxon>
    </lineage>
</organism>
<evidence type="ECO:0000313" key="2">
    <source>
        <dbReference type="EMBL" id="SYX83328.1"/>
    </source>
</evidence>
<gene>
    <name evidence="2" type="ORF">PBLR_11750</name>
</gene>
<dbReference type="Proteomes" id="UP000304148">
    <property type="component" value="Chromosome"/>
</dbReference>
<accession>A0A383R8Q6</accession>
<protein>
    <submittedName>
        <fullName evidence="2">Aminoglycoside N(6')-acetyltransferase</fullName>
    </submittedName>
</protein>
<sequence>MQIIDLISNQAEHIEQAVALLRDSFACWSTYESAREEVDESFGEGRISRIAVDEAGNVIGWIAGICQYSSRVWELHPLVVSQAHRMQGVGRMLVTDFEQQAAARGAITIVLGSDDEDGSTSFAGQDLYTEFPTQLANFEGNNHPTSFYMKLGYKIVGVIPDANGLGKPDITLAKRVR</sequence>
<dbReference type="RefSeq" id="WP_138185446.1">
    <property type="nucleotide sequence ID" value="NZ_LS992241.1"/>
</dbReference>
<dbReference type="EMBL" id="LS992241">
    <property type="protein sequence ID" value="SYX83328.1"/>
    <property type="molecule type" value="Genomic_DNA"/>
</dbReference>
<dbReference type="SUPFAM" id="SSF55729">
    <property type="entry name" value="Acyl-CoA N-acyltransferases (Nat)"/>
    <property type="match status" value="1"/>
</dbReference>
<evidence type="ECO:0000259" key="1">
    <source>
        <dbReference type="PROSITE" id="PS51186"/>
    </source>
</evidence>
<dbReference type="AlphaFoldDB" id="A0A383R8Q6"/>
<dbReference type="InterPro" id="IPR016181">
    <property type="entry name" value="Acyl_CoA_acyltransferase"/>
</dbReference>
<evidence type="ECO:0000313" key="3">
    <source>
        <dbReference type="Proteomes" id="UP000304148"/>
    </source>
</evidence>
<keyword evidence="2" id="KW-0808">Transferase</keyword>
<proteinExistence type="predicted"/>
<dbReference type="Pfam" id="PF00583">
    <property type="entry name" value="Acetyltransf_1"/>
    <property type="match status" value="1"/>
</dbReference>
<name>A0A383R8Q6_PAEAL</name>